<dbReference type="OrthoDB" id="9792692at2"/>
<name>A0A2M9B9G8_9BACT</name>
<keyword evidence="2" id="KW-0560">Oxidoreductase</keyword>
<comment type="caution">
    <text evidence="5">The sequence shown here is derived from an EMBL/GenBank/DDBJ whole genome shotgun (WGS) entry which is preliminary data.</text>
</comment>
<evidence type="ECO:0000256" key="3">
    <source>
        <dbReference type="ARBA" id="ARBA00023141"/>
    </source>
</evidence>
<dbReference type="Gene3D" id="3.40.50.720">
    <property type="entry name" value="NAD(P)-binding Rossmann-like Domain"/>
    <property type="match status" value="1"/>
</dbReference>
<protein>
    <submittedName>
        <fullName evidence="5">Shikimate dehydrogenase</fullName>
    </submittedName>
</protein>
<reference evidence="5 6" key="1">
    <citation type="submission" date="2017-11" db="EMBL/GenBank/DDBJ databases">
        <title>Genomic Encyclopedia of Archaeal and Bacterial Type Strains, Phase II (KMG-II): From Individual Species to Whole Genera.</title>
        <authorList>
            <person name="Goeker M."/>
        </authorList>
    </citation>
    <scope>NUCLEOTIDE SEQUENCE [LARGE SCALE GENOMIC DNA]</scope>
    <source>
        <strain evidence="5 6">DSM 11115</strain>
    </source>
</reference>
<proteinExistence type="predicted"/>
<gene>
    <name evidence="5" type="ORF">CLV45_2926</name>
</gene>
<accession>A0A2M9B9G8</accession>
<dbReference type="GO" id="GO:0004764">
    <property type="term" value="F:shikimate 3-dehydrogenase (NADP+) activity"/>
    <property type="evidence" value="ECO:0007669"/>
    <property type="project" value="InterPro"/>
</dbReference>
<dbReference type="SUPFAM" id="SSF51735">
    <property type="entry name" value="NAD(P)-binding Rossmann-fold domains"/>
    <property type="match status" value="1"/>
</dbReference>
<dbReference type="EMBL" id="PGFA01000002">
    <property type="protein sequence ID" value="PJJ54585.1"/>
    <property type="molecule type" value="Genomic_DNA"/>
</dbReference>
<keyword evidence="3" id="KW-0057">Aromatic amino acid biosynthesis</keyword>
<keyword evidence="3" id="KW-0028">Amino-acid biosynthesis</keyword>
<dbReference type="PANTHER" id="PTHR21089:SF1">
    <property type="entry name" value="BIFUNCTIONAL 3-DEHYDROQUINATE DEHYDRATASE_SHIKIMATE DEHYDROGENASE, CHLOROPLASTIC"/>
    <property type="match status" value="1"/>
</dbReference>
<dbReference type="Gene3D" id="3.40.50.10860">
    <property type="entry name" value="Leucine Dehydrogenase, chain A, domain 1"/>
    <property type="match status" value="1"/>
</dbReference>
<dbReference type="AlphaFoldDB" id="A0A2M9B9G8"/>
<keyword evidence="6" id="KW-1185">Reference proteome</keyword>
<dbReference type="GO" id="GO:0019632">
    <property type="term" value="P:shikimate metabolic process"/>
    <property type="evidence" value="ECO:0007669"/>
    <property type="project" value="TreeGrafter"/>
</dbReference>
<dbReference type="InterPro" id="IPR013708">
    <property type="entry name" value="Shikimate_DH-bd_N"/>
</dbReference>
<dbReference type="GO" id="GO:0005829">
    <property type="term" value="C:cytosol"/>
    <property type="evidence" value="ECO:0007669"/>
    <property type="project" value="TreeGrafter"/>
</dbReference>
<dbReference type="InterPro" id="IPR046346">
    <property type="entry name" value="Aminoacid_DH-like_N_sf"/>
</dbReference>
<organism evidence="5 6">
    <name type="scientific">Hymenobacter chitinivorans DSM 11115</name>
    <dbReference type="NCBI Taxonomy" id="1121954"/>
    <lineage>
        <taxon>Bacteria</taxon>
        <taxon>Pseudomonadati</taxon>
        <taxon>Bacteroidota</taxon>
        <taxon>Cytophagia</taxon>
        <taxon>Cytophagales</taxon>
        <taxon>Hymenobacteraceae</taxon>
        <taxon>Hymenobacter</taxon>
    </lineage>
</organism>
<dbReference type="SUPFAM" id="SSF53223">
    <property type="entry name" value="Aminoacid dehydrogenase-like, N-terminal domain"/>
    <property type="match status" value="1"/>
</dbReference>
<feature type="domain" description="Shikimate dehydrogenase substrate binding N-terminal" evidence="4">
    <location>
        <begin position="6"/>
        <end position="88"/>
    </location>
</feature>
<dbReference type="PANTHER" id="PTHR21089">
    <property type="entry name" value="SHIKIMATE DEHYDROGENASE"/>
    <property type="match status" value="1"/>
</dbReference>
<evidence type="ECO:0000313" key="6">
    <source>
        <dbReference type="Proteomes" id="UP000228535"/>
    </source>
</evidence>
<evidence type="ECO:0000256" key="2">
    <source>
        <dbReference type="ARBA" id="ARBA00023002"/>
    </source>
</evidence>
<evidence type="ECO:0000313" key="5">
    <source>
        <dbReference type="EMBL" id="PJJ54585.1"/>
    </source>
</evidence>
<dbReference type="InterPro" id="IPR022893">
    <property type="entry name" value="Shikimate_DH_fam"/>
</dbReference>
<comment type="pathway">
    <text evidence="1">Metabolic intermediate biosynthesis; chorismate biosynthesis; chorismate from D-erythrose 4-phosphate and phosphoenolpyruvate: step 4/7.</text>
</comment>
<sequence>MRQFGLIGLKLEHSFSQTYFSQKFENLGLADCQYNLFELGSIKDLLRLLDQQPDLRGLNVTIPFKEQVWPYLDEVAPSAARIGAVNVIEFTAEGRRVGHNTDYIGFRDSLRRFYPLRGEEAGALVLGTGGSSKAVEAALRELGIRYWLVSRNPMNHGLTYADLTPAIIAAHSLIINTTPLGTFPNMAECPPIPYEQLTARHYLYDLIYNPSETLFMTKGAEQGAQTKNGFEMLCLQAEESWRIWNRS</sequence>
<evidence type="ECO:0000259" key="4">
    <source>
        <dbReference type="Pfam" id="PF08501"/>
    </source>
</evidence>
<dbReference type="GO" id="GO:0009073">
    <property type="term" value="P:aromatic amino acid family biosynthetic process"/>
    <property type="evidence" value="ECO:0007669"/>
    <property type="project" value="UniProtKB-KW"/>
</dbReference>
<dbReference type="InterPro" id="IPR036291">
    <property type="entry name" value="NAD(P)-bd_dom_sf"/>
</dbReference>
<dbReference type="Proteomes" id="UP000228535">
    <property type="component" value="Unassembled WGS sequence"/>
</dbReference>
<evidence type="ECO:0000256" key="1">
    <source>
        <dbReference type="ARBA" id="ARBA00004871"/>
    </source>
</evidence>
<dbReference type="GO" id="GO:0050661">
    <property type="term" value="F:NADP binding"/>
    <property type="evidence" value="ECO:0007669"/>
    <property type="project" value="TreeGrafter"/>
</dbReference>
<dbReference type="RefSeq" id="WP_100337210.1">
    <property type="nucleotide sequence ID" value="NZ_PGFA01000002.1"/>
</dbReference>
<dbReference type="Pfam" id="PF08501">
    <property type="entry name" value="Shikimate_dh_N"/>
    <property type="match status" value="1"/>
</dbReference>
<dbReference type="GO" id="GO:0009423">
    <property type="term" value="P:chorismate biosynthetic process"/>
    <property type="evidence" value="ECO:0007669"/>
    <property type="project" value="TreeGrafter"/>
</dbReference>
<dbReference type="CDD" id="cd01065">
    <property type="entry name" value="NAD_bind_Shikimate_DH"/>
    <property type="match status" value="1"/>
</dbReference>